<keyword evidence="1" id="KW-0732">Signal</keyword>
<name>A0A9P0AN32_BEMTA</name>
<reference evidence="2" key="1">
    <citation type="submission" date="2021-12" db="EMBL/GenBank/DDBJ databases">
        <authorList>
            <person name="King R."/>
        </authorList>
    </citation>
    <scope>NUCLEOTIDE SEQUENCE</scope>
</reference>
<accession>A0A9P0AN32</accession>
<proteinExistence type="predicted"/>
<feature type="chain" id="PRO_5040157085" evidence="1">
    <location>
        <begin position="21"/>
        <end position="163"/>
    </location>
</feature>
<dbReference type="AlphaFoldDB" id="A0A9P0AN32"/>
<evidence type="ECO:0000256" key="1">
    <source>
        <dbReference type="SAM" id="SignalP"/>
    </source>
</evidence>
<sequence length="163" mass="17906">MYPTLPKICFLSEFVITLIATPATPCNELSDAKLVTFKTNRQVLSLEGETLIPVVIDLVQYIRICGVRERNDALAGMFLSVNEKETNNTGATLSGQKRLIPLAIAVGAGIGTAAWMGYKCLMLNDKIDELRMEANRQANYLKGAIITTANNQELQFVAIRSEP</sequence>
<dbReference type="Proteomes" id="UP001152759">
    <property type="component" value="Chromosome 9"/>
</dbReference>
<protein>
    <submittedName>
        <fullName evidence="2">Uncharacterized protein</fullName>
    </submittedName>
</protein>
<gene>
    <name evidence="2" type="ORF">BEMITA_LOCUS13551</name>
</gene>
<keyword evidence="3" id="KW-1185">Reference proteome</keyword>
<evidence type="ECO:0000313" key="3">
    <source>
        <dbReference type="Proteomes" id="UP001152759"/>
    </source>
</evidence>
<evidence type="ECO:0000313" key="2">
    <source>
        <dbReference type="EMBL" id="CAH0395359.1"/>
    </source>
</evidence>
<organism evidence="2 3">
    <name type="scientific">Bemisia tabaci</name>
    <name type="common">Sweetpotato whitefly</name>
    <name type="synonym">Aleurodes tabaci</name>
    <dbReference type="NCBI Taxonomy" id="7038"/>
    <lineage>
        <taxon>Eukaryota</taxon>
        <taxon>Metazoa</taxon>
        <taxon>Ecdysozoa</taxon>
        <taxon>Arthropoda</taxon>
        <taxon>Hexapoda</taxon>
        <taxon>Insecta</taxon>
        <taxon>Pterygota</taxon>
        <taxon>Neoptera</taxon>
        <taxon>Paraneoptera</taxon>
        <taxon>Hemiptera</taxon>
        <taxon>Sternorrhyncha</taxon>
        <taxon>Aleyrodoidea</taxon>
        <taxon>Aleyrodidae</taxon>
        <taxon>Aleyrodinae</taxon>
        <taxon>Bemisia</taxon>
    </lineage>
</organism>
<dbReference type="EMBL" id="OU963870">
    <property type="protein sequence ID" value="CAH0395359.1"/>
    <property type="molecule type" value="Genomic_DNA"/>
</dbReference>
<feature type="signal peptide" evidence="1">
    <location>
        <begin position="1"/>
        <end position="20"/>
    </location>
</feature>